<dbReference type="EMBL" id="ACWF01000142">
    <property type="protein sequence ID" value="EHL74977.1"/>
    <property type="molecule type" value="Genomic_DNA"/>
</dbReference>
<evidence type="ECO:0000259" key="4">
    <source>
        <dbReference type="PROSITE" id="PS50995"/>
    </source>
</evidence>
<dbReference type="GO" id="GO:0003700">
    <property type="term" value="F:DNA-binding transcription factor activity"/>
    <property type="evidence" value="ECO:0007669"/>
    <property type="project" value="InterPro"/>
</dbReference>
<dbReference type="AlphaFoldDB" id="G9QNQ5"/>
<accession>G9QNQ5</accession>
<evidence type="ECO:0000313" key="5">
    <source>
        <dbReference type="EMBL" id="EHL74977.1"/>
    </source>
</evidence>
<dbReference type="PRINTS" id="PR00598">
    <property type="entry name" value="HTHMARR"/>
</dbReference>
<dbReference type="InterPro" id="IPR036388">
    <property type="entry name" value="WH-like_DNA-bd_sf"/>
</dbReference>
<dbReference type="PATRIC" id="fig|665952.3.peg.2769"/>
<keyword evidence="1" id="KW-0805">Transcription regulation</keyword>
<feature type="domain" description="HTH marR-type" evidence="4">
    <location>
        <begin position="1"/>
        <end position="133"/>
    </location>
</feature>
<keyword evidence="2" id="KW-0238">DNA-binding</keyword>
<reference evidence="5 6" key="1">
    <citation type="submission" date="2011-09" db="EMBL/GenBank/DDBJ databases">
        <title>The Genome Sequence of Bacillus smithii 7_3_47FAA.</title>
        <authorList>
            <consortium name="The Broad Institute Genome Sequencing Platform"/>
            <person name="Earl A."/>
            <person name="Ward D."/>
            <person name="Feldgarden M."/>
            <person name="Gevers D."/>
            <person name="Daigneault M."/>
            <person name="Strauss J."/>
            <person name="Allen-Vercoe E."/>
            <person name="Young S.K."/>
            <person name="Zeng Q."/>
            <person name="Gargeya S."/>
            <person name="Fitzgerald M."/>
            <person name="Haas B."/>
            <person name="Abouelleil A."/>
            <person name="Alvarado L."/>
            <person name="Arachchi H.M."/>
            <person name="Berlin A."/>
            <person name="Brown A."/>
            <person name="Chapman S.B."/>
            <person name="Chen Z."/>
            <person name="Dunbar C."/>
            <person name="Freedman E."/>
            <person name="Gearin G."/>
            <person name="Goldberg J."/>
            <person name="Griggs A."/>
            <person name="Gujja S."/>
            <person name="Heiman D."/>
            <person name="Howarth C."/>
            <person name="Larson L."/>
            <person name="Lui A."/>
            <person name="MacDonald P.J.P."/>
            <person name="Montmayeur A."/>
            <person name="Murphy C."/>
            <person name="Neiman D."/>
            <person name="Pearson M."/>
            <person name="Priest M."/>
            <person name="Roberts A."/>
            <person name="Saif S."/>
            <person name="Shea T."/>
            <person name="Shenoy N."/>
            <person name="Sisk P."/>
            <person name="Stolte C."/>
            <person name="Sykes S."/>
            <person name="Wortman J."/>
            <person name="Nusbaum C."/>
            <person name="Birren B."/>
        </authorList>
    </citation>
    <scope>NUCLEOTIDE SEQUENCE [LARGE SCALE GENOMIC DNA]</scope>
    <source>
        <strain evidence="5 6">7_3_47FAA</strain>
    </source>
</reference>
<keyword evidence="3" id="KW-0804">Transcription</keyword>
<keyword evidence="6" id="KW-1185">Reference proteome</keyword>
<dbReference type="Gene3D" id="1.10.10.10">
    <property type="entry name" value="Winged helix-like DNA-binding domain superfamily/Winged helix DNA-binding domain"/>
    <property type="match status" value="1"/>
</dbReference>
<gene>
    <name evidence="5" type="ORF">HMPREF1015_03051</name>
</gene>
<dbReference type="PANTHER" id="PTHR42756:SF1">
    <property type="entry name" value="TRANSCRIPTIONAL REPRESSOR OF EMRAB OPERON"/>
    <property type="match status" value="1"/>
</dbReference>
<dbReference type="Proteomes" id="UP000011747">
    <property type="component" value="Unassembled WGS sequence"/>
</dbReference>
<protein>
    <recommendedName>
        <fullName evidence="4">HTH marR-type domain-containing protein</fullName>
    </recommendedName>
</protein>
<proteinExistence type="predicted"/>
<evidence type="ECO:0000313" key="6">
    <source>
        <dbReference type="Proteomes" id="UP000011747"/>
    </source>
</evidence>
<sequence>MLVELEQLLRKNYRMIKNELRNYTGKYLNSTEFIVLKVILENGPLKASDISKTIEVSASHITAITDSLVEKGFITRKRSEVDRRRVELEITEKGKEMLKFAAELKSEYFQKKFSHFTNEELQTFIQLLKKLNTPCDHSDDSENK</sequence>
<name>G9QNQ5_9BACI</name>
<dbReference type="PROSITE" id="PS50995">
    <property type="entry name" value="HTH_MARR_2"/>
    <property type="match status" value="1"/>
</dbReference>
<dbReference type="SUPFAM" id="SSF46785">
    <property type="entry name" value="Winged helix' DNA-binding domain"/>
    <property type="match status" value="1"/>
</dbReference>
<evidence type="ECO:0000256" key="2">
    <source>
        <dbReference type="ARBA" id="ARBA00023125"/>
    </source>
</evidence>
<dbReference type="HOGENOM" id="CLU_083287_27_4_9"/>
<dbReference type="SMART" id="SM00347">
    <property type="entry name" value="HTH_MARR"/>
    <property type="match status" value="1"/>
</dbReference>
<organism evidence="5 6">
    <name type="scientific">Bacillus smithii 7_3_47FAA</name>
    <dbReference type="NCBI Taxonomy" id="665952"/>
    <lineage>
        <taxon>Bacteria</taxon>
        <taxon>Bacillati</taxon>
        <taxon>Bacillota</taxon>
        <taxon>Bacilli</taxon>
        <taxon>Bacillales</taxon>
        <taxon>Bacillaceae</taxon>
        <taxon>Bacillus</taxon>
    </lineage>
</organism>
<dbReference type="InterPro" id="IPR036390">
    <property type="entry name" value="WH_DNA-bd_sf"/>
</dbReference>
<dbReference type="GO" id="GO:0003677">
    <property type="term" value="F:DNA binding"/>
    <property type="evidence" value="ECO:0007669"/>
    <property type="project" value="UniProtKB-KW"/>
</dbReference>
<dbReference type="Pfam" id="PF01047">
    <property type="entry name" value="MarR"/>
    <property type="match status" value="1"/>
</dbReference>
<evidence type="ECO:0000256" key="1">
    <source>
        <dbReference type="ARBA" id="ARBA00023015"/>
    </source>
</evidence>
<comment type="caution">
    <text evidence="5">The sequence shown here is derived from an EMBL/GenBank/DDBJ whole genome shotgun (WGS) entry which is preliminary data.</text>
</comment>
<evidence type="ECO:0000256" key="3">
    <source>
        <dbReference type="ARBA" id="ARBA00023163"/>
    </source>
</evidence>
<dbReference type="PANTHER" id="PTHR42756">
    <property type="entry name" value="TRANSCRIPTIONAL REGULATOR, MARR"/>
    <property type="match status" value="1"/>
</dbReference>
<dbReference type="InterPro" id="IPR000835">
    <property type="entry name" value="HTH_MarR-typ"/>
</dbReference>